<evidence type="ECO:0000256" key="9">
    <source>
        <dbReference type="ARBA" id="ARBA00022848"/>
    </source>
</evidence>
<evidence type="ECO:0000256" key="15">
    <source>
        <dbReference type="PIRSR" id="PIRSR602401-1"/>
    </source>
</evidence>
<evidence type="ECO:0000256" key="16">
    <source>
        <dbReference type="RuleBase" id="RU000461"/>
    </source>
</evidence>
<dbReference type="FunFam" id="1.10.630.10:FF:000042">
    <property type="entry name" value="Cytochrome P450"/>
    <property type="match status" value="1"/>
</dbReference>
<evidence type="ECO:0000256" key="7">
    <source>
        <dbReference type="ARBA" id="ARBA00022723"/>
    </source>
</evidence>
<dbReference type="Gene3D" id="1.10.630.10">
    <property type="entry name" value="Cytochrome P450"/>
    <property type="match status" value="1"/>
</dbReference>
<dbReference type="InterPro" id="IPR036396">
    <property type="entry name" value="Cyt_P450_sf"/>
</dbReference>
<dbReference type="RefSeq" id="XP_026725872.1">
    <property type="nucleotide sequence ID" value="XM_026870071.1"/>
</dbReference>
<dbReference type="GO" id="GO:0020037">
    <property type="term" value="F:heme binding"/>
    <property type="evidence" value="ECO:0007669"/>
    <property type="project" value="InterPro"/>
</dbReference>
<evidence type="ECO:0000313" key="19">
    <source>
        <dbReference type="RefSeq" id="XP_026725872.1"/>
    </source>
</evidence>
<keyword evidence="8" id="KW-0256">Endoplasmic reticulum</keyword>
<comment type="similarity">
    <text evidence="4 16">Belongs to the cytochrome P450 family.</text>
</comment>
<feature type="binding site" description="axial binding residue" evidence="15">
    <location>
        <position position="448"/>
    </location>
    <ligand>
        <name>heme</name>
        <dbReference type="ChEBI" id="CHEBI:30413"/>
    </ligand>
    <ligandPart>
        <name>Fe</name>
        <dbReference type="ChEBI" id="CHEBI:18248"/>
    </ligandPart>
</feature>
<dbReference type="InterPro" id="IPR017972">
    <property type="entry name" value="Cyt_P450_CS"/>
</dbReference>
<evidence type="ECO:0000256" key="2">
    <source>
        <dbReference type="ARBA" id="ARBA00004174"/>
    </source>
</evidence>
<accession>A0A7E5VC69</accession>
<keyword evidence="11 15" id="KW-0408">Iron</keyword>
<dbReference type="OrthoDB" id="2789670at2759"/>
<evidence type="ECO:0000256" key="13">
    <source>
        <dbReference type="ARBA" id="ARBA00023136"/>
    </source>
</evidence>
<evidence type="ECO:0000256" key="10">
    <source>
        <dbReference type="ARBA" id="ARBA00023002"/>
    </source>
</evidence>
<evidence type="ECO:0000256" key="4">
    <source>
        <dbReference type="ARBA" id="ARBA00010617"/>
    </source>
</evidence>
<evidence type="ECO:0000256" key="6">
    <source>
        <dbReference type="ARBA" id="ARBA00022617"/>
    </source>
</evidence>
<feature type="transmembrane region" description="Helical" evidence="17">
    <location>
        <begin position="6"/>
        <end position="24"/>
    </location>
</feature>
<keyword evidence="6 15" id="KW-0349">Heme</keyword>
<name>A0A7E5VC69_TRINI</name>
<dbReference type="EC" id="1.14.14.1" evidence="5"/>
<dbReference type="PANTHER" id="PTHR24292">
    <property type="entry name" value="CYTOCHROME P450"/>
    <property type="match status" value="1"/>
</dbReference>
<protein>
    <recommendedName>
        <fullName evidence="5">unspecific monooxygenase</fullName>
        <ecNumber evidence="5">1.14.14.1</ecNumber>
    </recommendedName>
</protein>
<dbReference type="GO" id="GO:0005506">
    <property type="term" value="F:iron ion binding"/>
    <property type="evidence" value="ECO:0007669"/>
    <property type="project" value="InterPro"/>
</dbReference>
<evidence type="ECO:0000256" key="14">
    <source>
        <dbReference type="ARBA" id="ARBA00047827"/>
    </source>
</evidence>
<evidence type="ECO:0000256" key="12">
    <source>
        <dbReference type="ARBA" id="ARBA00023033"/>
    </source>
</evidence>
<keyword evidence="9" id="KW-0492">Microsome</keyword>
<organism evidence="18 19">
    <name type="scientific">Trichoplusia ni</name>
    <name type="common">Cabbage looper</name>
    <dbReference type="NCBI Taxonomy" id="7111"/>
    <lineage>
        <taxon>Eukaryota</taxon>
        <taxon>Metazoa</taxon>
        <taxon>Ecdysozoa</taxon>
        <taxon>Arthropoda</taxon>
        <taxon>Hexapoda</taxon>
        <taxon>Insecta</taxon>
        <taxon>Pterygota</taxon>
        <taxon>Neoptera</taxon>
        <taxon>Endopterygota</taxon>
        <taxon>Lepidoptera</taxon>
        <taxon>Glossata</taxon>
        <taxon>Ditrysia</taxon>
        <taxon>Noctuoidea</taxon>
        <taxon>Noctuidae</taxon>
        <taxon>Plusiinae</taxon>
        <taxon>Trichoplusia</taxon>
    </lineage>
</organism>
<evidence type="ECO:0000256" key="1">
    <source>
        <dbReference type="ARBA" id="ARBA00001971"/>
    </source>
</evidence>
<evidence type="ECO:0000256" key="17">
    <source>
        <dbReference type="SAM" id="Phobius"/>
    </source>
</evidence>
<comment type="cofactor">
    <cofactor evidence="1 15">
        <name>heme</name>
        <dbReference type="ChEBI" id="CHEBI:30413"/>
    </cofactor>
</comment>
<dbReference type="GeneID" id="113492567"/>
<proteinExistence type="inferred from homology"/>
<dbReference type="GO" id="GO:0005789">
    <property type="term" value="C:endoplasmic reticulum membrane"/>
    <property type="evidence" value="ECO:0007669"/>
    <property type="project" value="UniProtKB-SubCell"/>
</dbReference>
<keyword evidence="17" id="KW-0812">Transmembrane</keyword>
<sequence length="502" mass="58365">MLTAITQSLLAVIIICLTAFYFFSKHRYGYWKKRGVPQVEEPVLFLGNLSFLMRKSFFDAVYDWTKKYKDEYFGMYFGWTPALIVNNSELAKHVLVKDYDSFQNRFSYSGLDDDPLGSLNLFSVKNPIWTQMRNEISPMFTSARLKGFANLMNSNSAELVRKVQTDFIDNNEPVDFKKLFLMYTSDTVAYTVFGIRVSALKEGMSPLWYITCNMLKWSFWRGLEFTMIFFMPVIAAIFKFKFFSKEATEYVKKLFWDVVNERKKTGLTNDTDLVNLLLKLKDNLKLPAESGTELADNLMLAQAAVFILGSIETSSTTLSYCIHELSHHPEQQEKLYQEVSKALKESGKDILDYNELLELKYLTACIHETLRKYPPVQLLDRACNNTFKWKDLTIESGTPVYVNILGIHYDEEKYPQPDEWRPERFINSSDNDNHDFSFLPFGEGPRFCIGKRYGMTQIRCALAQLITKYRFESDSEYKVVSDPYSVLLTPKYDTKTKIFARS</sequence>
<dbReference type="Proteomes" id="UP000322000">
    <property type="component" value="Chromosome 4"/>
</dbReference>
<keyword evidence="7 15" id="KW-0479">Metal-binding</keyword>
<dbReference type="GO" id="GO:0016712">
    <property type="term" value="F:oxidoreductase activity, acting on paired donors, with incorporation or reduction of molecular oxygen, reduced flavin or flavoprotein as one donor, and incorporation of one atom of oxygen"/>
    <property type="evidence" value="ECO:0007669"/>
    <property type="project" value="UniProtKB-EC"/>
</dbReference>
<dbReference type="CDD" id="cd11056">
    <property type="entry name" value="CYP6-like"/>
    <property type="match status" value="1"/>
</dbReference>
<evidence type="ECO:0000256" key="11">
    <source>
        <dbReference type="ARBA" id="ARBA00023004"/>
    </source>
</evidence>
<keyword evidence="17" id="KW-1133">Transmembrane helix</keyword>
<dbReference type="SUPFAM" id="SSF48264">
    <property type="entry name" value="Cytochrome P450"/>
    <property type="match status" value="1"/>
</dbReference>
<evidence type="ECO:0000256" key="5">
    <source>
        <dbReference type="ARBA" id="ARBA00012109"/>
    </source>
</evidence>
<dbReference type="InterPro" id="IPR001128">
    <property type="entry name" value="Cyt_P450"/>
</dbReference>
<keyword evidence="13 17" id="KW-0472">Membrane</keyword>
<dbReference type="KEGG" id="tnl:113492567"/>
<evidence type="ECO:0000313" key="18">
    <source>
        <dbReference type="Proteomes" id="UP000322000"/>
    </source>
</evidence>
<dbReference type="PRINTS" id="PR00385">
    <property type="entry name" value="P450"/>
</dbReference>
<gene>
    <name evidence="19" type="primary">LOC113492567</name>
</gene>
<dbReference type="PRINTS" id="PR00463">
    <property type="entry name" value="EP450I"/>
</dbReference>
<reference evidence="19" key="1">
    <citation type="submission" date="2025-08" db="UniProtKB">
        <authorList>
            <consortium name="RefSeq"/>
        </authorList>
    </citation>
    <scope>IDENTIFICATION</scope>
</reference>
<keyword evidence="12 16" id="KW-0503">Monooxygenase</keyword>
<comment type="catalytic activity">
    <reaction evidence="14">
        <text>an organic molecule + reduced [NADPH--hemoprotein reductase] + O2 = an alcohol + oxidized [NADPH--hemoprotein reductase] + H2O + H(+)</text>
        <dbReference type="Rhea" id="RHEA:17149"/>
        <dbReference type="Rhea" id="RHEA-COMP:11964"/>
        <dbReference type="Rhea" id="RHEA-COMP:11965"/>
        <dbReference type="ChEBI" id="CHEBI:15377"/>
        <dbReference type="ChEBI" id="CHEBI:15378"/>
        <dbReference type="ChEBI" id="CHEBI:15379"/>
        <dbReference type="ChEBI" id="CHEBI:30879"/>
        <dbReference type="ChEBI" id="CHEBI:57618"/>
        <dbReference type="ChEBI" id="CHEBI:58210"/>
        <dbReference type="ChEBI" id="CHEBI:142491"/>
        <dbReference type="EC" id="1.14.14.1"/>
    </reaction>
</comment>
<dbReference type="InterPro" id="IPR002401">
    <property type="entry name" value="Cyt_P450_E_grp-I"/>
</dbReference>
<evidence type="ECO:0000256" key="8">
    <source>
        <dbReference type="ARBA" id="ARBA00022824"/>
    </source>
</evidence>
<comment type="subcellular location">
    <subcellularLocation>
        <location evidence="3">Endoplasmic reticulum membrane</location>
        <topology evidence="3">Peripheral membrane protein</topology>
    </subcellularLocation>
    <subcellularLocation>
        <location evidence="2">Microsome membrane</location>
        <topology evidence="2">Peripheral membrane protein</topology>
    </subcellularLocation>
</comment>
<dbReference type="InterPro" id="IPR050476">
    <property type="entry name" value="Insect_CytP450_Detox"/>
</dbReference>
<dbReference type="PROSITE" id="PS00086">
    <property type="entry name" value="CYTOCHROME_P450"/>
    <property type="match status" value="1"/>
</dbReference>
<dbReference type="AlphaFoldDB" id="A0A7E5VC69"/>
<dbReference type="Pfam" id="PF00067">
    <property type="entry name" value="p450"/>
    <property type="match status" value="1"/>
</dbReference>
<feature type="transmembrane region" description="Helical" evidence="17">
    <location>
        <begin position="219"/>
        <end position="238"/>
    </location>
</feature>
<evidence type="ECO:0000256" key="3">
    <source>
        <dbReference type="ARBA" id="ARBA00004406"/>
    </source>
</evidence>
<keyword evidence="10 16" id="KW-0560">Oxidoreductase</keyword>
<keyword evidence="18" id="KW-1185">Reference proteome</keyword>
<dbReference type="PANTHER" id="PTHR24292:SF54">
    <property type="entry name" value="CYP9F3-RELATED"/>
    <property type="match status" value="1"/>
</dbReference>
<dbReference type="InParanoid" id="A0A7E5VC69"/>